<dbReference type="EMBL" id="JAUHGV010000045">
    <property type="protein sequence ID" value="MDN4015012.1"/>
    <property type="molecule type" value="Genomic_DNA"/>
</dbReference>
<evidence type="ECO:0000259" key="1">
    <source>
        <dbReference type="Pfam" id="PF14020"/>
    </source>
</evidence>
<dbReference type="InterPro" id="IPR025330">
    <property type="entry name" value="DUF4236"/>
</dbReference>
<reference evidence="2" key="1">
    <citation type="submission" date="2023-06" db="EMBL/GenBank/DDBJ databases">
        <title>Two Chryseobacterium gambrini strains from China.</title>
        <authorList>
            <person name="Zeng J."/>
            <person name="Wu Y."/>
        </authorList>
    </citation>
    <scope>NUCLEOTIDE SEQUENCE</scope>
    <source>
        <strain evidence="2">SQ219</strain>
    </source>
</reference>
<name>A0AAJ1R9Z9_9FLAO</name>
<protein>
    <submittedName>
        <fullName evidence="2">DUF4236 domain-containing protein</fullName>
    </submittedName>
</protein>
<comment type="caution">
    <text evidence="2">The sequence shown here is derived from an EMBL/GenBank/DDBJ whole genome shotgun (WGS) entry which is preliminary data.</text>
</comment>
<organism evidence="2 3">
    <name type="scientific">Chryseobacterium gambrini</name>
    <dbReference type="NCBI Taxonomy" id="373672"/>
    <lineage>
        <taxon>Bacteria</taxon>
        <taxon>Pseudomonadati</taxon>
        <taxon>Bacteroidota</taxon>
        <taxon>Flavobacteriia</taxon>
        <taxon>Flavobacteriales</taxon>
        <taxon>Weeksellaceae</taxon>
        <taxon>Chryseobacterium group</taxon>
        <taxon>Chryseobacterium</taxon>
    </lineage>
</organism>
<gene>
    <name evidence="2" type="ORF">QX233_21310</name>
</gene>
<evidence type="ECO:0000313" key="3">
    <source>
        <dbReference type="Proteomes" id="UP001225933"/>
    </source>
</evidence>
<sequence length="369" mass="42688">MAWSYRKRVKIIPGVHLNFSKKGISTSIGTKGLSVNFSNTGTTVNTTILGISNRQKFSNSNPTPESSLNYPDYYTQNNLYDNIFSADIHEITSQNMQGIKEAILLAHHQKKELAADLIKIKKALSITKTKKILSYLFLYGFINKNIKKNANRDIKIQLDAINQTENMIEKCCVNLDINFDPEIQRKFETVYEAFKHLMASHKIWDITSAHFQDRVVARSSASTVVNRREIRFALKSLPYIQSKYQAMYLKNANGADIYIYPAFIIMYTNETNFAIIGIDELNLHHTYTHFRETSIVPRDSKIIDHTWAKVNKNGTRDKRFSNNYKIPVVKYGNINFTTKTGMHEEYEFSNYESAEEFSRAFSNFQREFI</sequence>
<dbReference type="Pfam" id="PF14020">
    <property type="entry name" value="DUF4236"/>
    <property type="match status" value="1"/>
</dbReference>
<proteinExistence type="predicted"/>
<dbReference type="Proteomes" id="UP001225933">
    <property type="component" value="Unassembled WGS sequence"/>
</dbReference>
<dbReference type="RefSeq" id="WP_214588725.1">
    <property type="nucleotide sequence ID" value="NZ_JAUHGV010000045.1"/>
</dbReference>
<feature type="domain" description="DUF4236" evidence="1">
    <location>
        <begin position="3"/>
        <end position="54"/>
    </location>
</feature>
<accession>A0AAJ1R9Z9</accession>
<evidence type="ECO:0000313" key="2">
    <source>
        <dbReference type="EMBL" id="MDN4015012.1"/>
    </source>
</evidence>
<dbReference type="AlphaFoldDB" id="A0AAJ1R9Z9"/>